<dbReference type="EMBL" id="ML996180">
    <property type="protein sequence ID" value="KAF2732231.1"/>
    <property type="molecule type" value="Genomic_DNA"/>
</dbReference>
<evidence type="ECO:0000313" key="1">
    <source>
        <dbReference type="EMBL" id="KAF2732231.1"/>
    </source>
</evidence>
<evidence type="ECO:0000313" key="2">
    <source>
        <dbReference type="Proteomes" id="UP000799444"/>
    </source>
</evidence>
<proteinExistence type="predicted"/>
<keyword evidence="2" id="KW-1185">Reference proteome</keyword>
<dbReference type="AlphaFoldDB" id="A0A9P4QWK0"/>
<organism evidence="1 2">
    <name type="scientific">Polyplosphaeria fusca</name>
    <dbReference type="NCBI Taxonomy" id="682080"/>
    <lineage>
        <taxon>Eukaryota</taxon>
        <taxon>Fungi</taxon>
        <taxon>Dikarya</taxon>
        <taxon>Ascomycota</taxon>
        <taxon>Pezizomycotina</taxon>
        <taxon>Dothideomycetes</taxon>
        <taxon>Pleosporomycetidae</taxon>
        <taxon>Pleosporales</taxon>
        <taxon>Tetraplosphaeriaceae</taxon>
        <taxon>Polyplosphaeria</taxon>
    </lineage>
</organism>
<dbReference type="Proteomes" id="UP000799444">
    <property type="component" value="Unassembled WGS sequence"/>
</dbReference>
<comment type="caution">
    <text evidence="1">The sequence shown here is derived from an EMBL/GenBank/DDBJ whole genome shotgun (WGS) entry which is preliminary data.</text>
</comment>
<gene>
    <name evidence="1" type="ORF">EJ04DRAFT_578488</name>
</gene>
<accession>A0A9P4QWK0</accession>
<protein>
    <submittedName>
        <fullName evidence="1">Uncharacterized protein</fullName>
    </submittedName>
</protein>
<reference evidence="1" key="1">
    <citation type="journal article" date="2020" name="Stud. Mycol.">
        <title>101 Dothideomycetes genomes: a test case for predicting lifestyles and emergence of pathogens.</title>
        <authorList>
            <person name="Haridas S."/>
            <person name="Albert R."/>
            <person name="Binder M."/>
            <person name="Bloem J."/>
            <person name="Labutti K."/>
            <person name="Salamov A."/>
            <person name="Andreopoulos B."/>
            <person name="Baker S."/>
            <person name="Barry K."/>
            <person name="Bills G."/>
            <person name="Bluhm B."/>
            <person name="Cannon C."/>
            <person name="Castanera R."/>
            <person name="Culley D."/>
            <person name="Daum C."/>
            <person name="Ezra D."/>
            <person name="Gonzalez J."/>
            <person name="Henrissat B."/>
            <person name="Kuo A."/>
            <person name="Liang C."/>
            <person name="Lipzen A."/>
            <person name="Lutzoni F."/>
            <person name="Magnuson J."/>
            <person name="Mondo S."/>
            <person name="Nolan M."/>
            <person name="Ohm R."/>
            <person name="Pangilinan J."/>
            <person name="Park H.-J."/>
            <person name="Ramirez L."/>
            <person name="Alfaro M."/>
            <person name="Sun H."/>
            <person name="Tritt A."/>
            <person name="Yoshinaga Y."/>
            <person name="Zwiers L.-H."/>
            <person name="Turgeon B."/>
            <person name="Goodwin S."/>
            <person name="Spatafora J."/>
            <person name="Crous P."/>
            <person name="Grigoriev I."/>
        </authorList>
    </citation>
    <scope>NUCLEOTIDE SEQUENCE</scope>
    <source>
        <strain evidence="1">CBS 125425</strain>
    </source>
</reference>
<sequence>MRLFVGFTATFAQDQEPKTSAHTLKLHSSNFSAFSHAVSALNLLELECYCDIFPDPDQPPYLRVAPPRLARKLSSQPSDTMSSDANVATTALVVAAVALLIAVGQFLQQIFGTADGYRRCQESVMGPWASYTRLSWRWKGFRFETKFTTPSLLFIAHDSSGQDVQGLYRLVDCKGRGGNTPTDNSKVPVALRETLRQSDPIRNPSRSDFVTWMSLLRSISEIDSSLMRGGVLADDVEGIRDAHVDEQFDYSLAPIQKSRRLYAAVRLEERSWDLIPPDIVRPFAKTTLGHLITIASRLGMHWIDFEPTRGALTAQGNGHSISSTTVRGLGMLIDYRRSVRHRIMDRAWYIAPKVSPNPTREFQMFACGLIPPSLFLASTISLSDKSAYSSAIEYFLSQMRVDRKHRRILVERVNQPVSHGPGDALSLVLSEAIGVLAPFIPAENDGALQWPSLRRWVFCATDYWEGKAALLAKLRVRAAVHPHPTLRHILEKLTMYQQEFPDDFYNRLELAARCGNAKNGMKQALLTFCRDEHDWASRTLWQSTVELCQQSTGVMPGEYQVRGKLMDVLSWHLNTAVESLQAVTNAPYPGRDYDFVNDKNRGTYIDKLMIELGLRYVEAVGQESFQFESSKTTSIPRPYRYQYP</sequence>
<dbReference type="OrthoDB" id="5227693at2759"/>
<name>A0A9P4QWK0_9PLEO</name>